<name>A0A2U3DWD4_PURLI</name>
<dbReference type="Proteomes" id="UP000245956">
    <property type="component" value="Unassembled WGS sequence"/>
</dbReference>
<dbReference type="GO" id="GO:0008168">
    <property type="term" value="F:methyltransferase activity"/>
    <property type="evidence" value="ECO:0007669"/>
    <property type="project" value="UniProtKB-KW"/>
</dbReference>
<dbReference type="GO" id="GO:0005506">
    <property type="term" value="F:iron ion binding"/>
    <property type="evidence" value="ECO:0007669"/>
    <property type="project" value="InterPro"/>
</dbReference>
<proteinExistence type="predicted"/>
<dbReference type="PANTHER" id="PTHR43397:SF1">
    <property type="entry name" value="ERGOTHIONEINE BIOSYNTHESIS PROTEIN 1"/>
    <property type="match status" value="1"/>
</dbReference>
<dbReference type="InterPro" id="IPR051128">
    <property type="entry name" value="EgtD_Methyltrsf_superfamily"/>
</dbReference>
<protein>
    <recommendedName>
        <fullName evidence="4">Histidine-specific methyltransferase SAM-dependent domain-containing protein</fullName>
    </recommendedName>
</protein>
<reference evidence="5 6" key="1">
    <citation type="journal article" date="2016" name="Front. Microbiol.">
        <title>Genome and transcriptome sequences reveal the specific parasitism of the nematophagous Purpureocillium lilacinum 36-1.</title>
        <authorList>
            <person name="Xie J."/>
            <person name="Li S."/>
            <person name="Mo C."/>
            <person name="Xiao X."/>
            <person name="Peng D."/>
            <person name="Wang G."/>
            <person name="Xiao Y."/>
        </authorList>
    </citation>
    <scope>NUCLEOTIDE SEQUENCE [LARGE SCALE GENOMIC DNA]</scope>
    <source>
        <strain evidence="5 6">36-1</strain>
    </source>
</reference>
<comment type="caution">
    <text evidence="5">The sequence shown here is derived from an EMBL/GenBank/DDBJ whole genome shotgun (WGS) entry which is preliminary data.</text>
</comment>
<dbReference type="Gene3D" id="3.40.50.150">
    <property type="entry name" value="Vaccinia Virus protein VP39"/>
    <property type="match status" value="1"/>
</dbReference>
<keyword evidence="2" id="KW-0808">Transferase</keyword>
<dbReference type="InterPro" id="IPR029063">
    <property type="entry name" value="SAM-dependent_MTases_sf"/>
</dbReference>
<dbReference type="NCBIfam" id="TIGR03439">
    <property type="entry name" value="methyl_EasF"/>
    <property type="match status" value="1"/>
</dbReference>
<keyword evidence="1" id="KW-0489">Methyltransferase</keyword>
<evidence type="ECO:0000256" key="3">
    <source>
        <dbReference type="ARBA" id="ARBA00022691"/>
    </source>
</evidence>
<dbReference type="GO" id="GO:0032259">
    <property type="term" value="P:methylation"/>
    <property type="evidence" value="ECO:0007669"/>
    <property type="project" value="UniProtKB-KW"/>
</dbReference>
<accession>A0A2U3DWD4</accession>
<dbReference type="Gene3D" id="1.10.630.10">
    <property type="entry name" value="Cytochrome P450"/>
    <property type="match status" value="1"/>
</dbReference>
<dbReference type="PANTHER" id="PTHR43397">
    <property type="entry name" value="ERGOTHIONEINE BIOSYNTHESIS PROTEIN 1"/>
    <property type="match status" value="1"/>
</dbReference>
<dbReference type="Pfam" id="PF00067">
    <property type="entry name" value="p450"/>
    <property type="match status" value="2"/>
</dbReference>
<evidence type="ECO:0000256" key="1">
    <source>
        <dbReference type="ARBA" id="ARBA00022603"/>
    </source>
</evidence>
<gene>
    <name evidence="5" type="ORF">PCL_04947</name>
</gene>
<dbReference type="InterPro" id="IPR036396">
    <property type="entry name" value="Cyt_P450_sf"/>
</dbReference>
<keyword evidence="3" id="KW-0949">S-adenosyl-L-methionine</keyword>
<dbReference type="SUPFAM" id="SSF48264">
    <property type="entry name" value="Cytochrome P450"/>
    <property type="match status" value="1"/>
</dbReference>
<dbReference type="GO" id="GO:0020037">
    <property type="term" value="F:heme binding"/>
    <property type="evidence" value="ECO:0007669"/>
    <property type="project" value="InterPro"/>
</dbReference>
<feature type="domain" description="Histidine-specific methyltransferase SAM-dependent" evidence="4">
    <location>
        <begin position="74"/>
        <end position="391"/>
    </location>
</feature>
<sequence>MHVYIPQLVIDVRNEPQATDFVKAILIPLRIRFIVSIWSLPTVGRNCIRLSTCKMLYRPNIIDIRSGKVEDSLRDSVMNGIREEPRTLPTLILYGREGLQHWDDHSHAPDYYLLHEELHILRSRAYEMAETIADNTAMVDLGSAQVSRSLDKAAVLLDALEAQAKNVTYYALDLDHAELQRTLCRLPVAKYKHVQCVGLQGTFEDGLEWIKSEPEQSRRPHCLLFLGSTIGNFSRGNAARFIRSMASSAFSSEPAKSSIILSIDSCKLPTKVLRAYTSDGVVPFAMAGLKHASAILREGECRQEDAEAETFLPNDWYYLSQYNHVLGRHEASFTPRNRDIQLGSPLKDVVIKLGETIRFGYSHKYDVAEVEQLFREAGVAAINSWGAVGCDLSRLLQAAAAPFLPTQHGIKMANLELLSGESFGHREHGAIPASLAPITDPNPEAAMLHFSLAAALFIAPVAVVLALLCHSWVRHPLRRVPGPFLASFSRFWLLRQVYSGKLHLVDTEAHERYGPIYRAAPNYVIVNDPAFIHEAHKWDRSEWFTTLDPQIGLQSVGTARTMAQHNSQRRRIAAAYNPDAMHELEPLLDKSVKQFIDVLQSRFAASGKICDLADFVHFFAFDAIMDIAFSNPVGFVKAGHDVQGIIGSLTQLFHVTRIMTTFPELQKFINHPWLSPILGTKTSDTSGPGMIRGMAINEVRRRLKDGNPNGNKDLLHRFLEFRGKDGHGIPQQELEVEAFTPVIAGPESVATILRVAVVYIIGTPRAYRKLMAEVAEKEHLGRLSSPATYGEAKDMPFLAAIVKEVFRIHPPIGTPFPRTVPPQGATICDYFVPGGCDVGKCLASLPVLDLSDQPQGFSMWALGRNKSVFGEDVDVFRPERWLASRETIKAYERADITFSAGLTTCLGKYGQSFHAVVVKSLPHIADDSVPIARHIALCDIYKTLLEVTSTFLAPFYMNIV</sequence>
<dbReference type="InterPro" id="IPR001128">
    <property type="entry name" value="Cyt_P450"/>
</dbReference>
<organism evidence="5 6">
    <name type="scientific">Purpureocillium lilacinum</name>
    <name type="common">Paecilomyces lilacinus</name>
    <dbReference type="NCBI Taxonomy" id="33203"/>
    <lineage>
        <taxon>Eukaryota</taxon>
        <taxon>Fungi</taxon>
        <taxon>Dikarya</taxon>
        <taxon>Ascomycota</taxon>
        <taxon>Pezizomycotina</taxon>
        <taxon>Sordariomycetes</taxon>
        <taxon>Hypocreomycetidae</taxon>
        <taxon>Hypocreales</taxon>
        <taxon>Ophiocordycipitaceae</taxon>
        <taxon>Purpureocillium</taxon>
    </lineage>
</organism>
<dbReference type="GO" id="GO:0016705">
    <property type="term" value="F:oxidoreductase activity, acting on paired donors, with incorporation or reduction of molecular oxygen"/>
    <property type="evidence" value="ECO:0007669"/>
    <property type="project" value="InterPro"/>
</dbReference>
<dbReference type="GO" id="GO:0004497">
    <property type="term" value="F:monooxygenase activity"/>
    <property type="evidence" value="ECO:0007669"/>
    <property type="project" value="InterPro"/>
</dbReference>
<dbReference type="Pfam" id="PF10017">
    <property type="entry name" value="Methyltransf_33"/>
    <property type="match status" value="1"/>
</dbReference>
<dbReference type="InterPro" id="IPR017805">
    <property type="entry name" value="SAM_MeTrfase_EasF-type_put"/>
</dbReference>
<evidence type="ECO:0000256" key="2">
    <source>
        <dbReference type="ARBA" id="ARBA00022679"/>
    </source>
</evidence>
<dbReference type="AlphaFoldDB" id="A0A2U3DWD4"/>
<evidence type="ECO:0000313" key="6">
    <source>
        <dbReference type="Proteomes" id="UP000245956"/>
    </source>
</evidence>
<evidence type="ECO:0000259" key="4">
    <source>
        <dbReference type="Pfam" id="PF10017"/>
    </source>
</evidence>
<dbReference type="InterPro" id="IPR019257">
    <property type="entry name" value="MeTrfase_dom"/>
</dbReference>
<evidence type="ECO:0000313" key="5">
    <source>
        <dbReference type="EMBL" id="PWI66534.1"/>
    </source>
</evidence>
<dbReference type="EMBL" id="LCWV01000024">
    <property type="protein sequence ID" value="PWI66534.1"/>
    <property type="molecule type" value="Genomic_DNA"/>
</dbReference>